<evidence type="ECO:0008006" key="4">
    <source>
        <dbReference type="Google" id="ProtNLM"/>
    </source>
</evidence>
<evidence type="ECO:0000313" key="2">
    <source>
        <dbReference type="EMBL" id="MFC7141558.1"/>
    </source>
</evidence>
<feature type="transmembrane region" description="Helical" evidence="1">
    <location>
        <begin position="12"/>
        <end position="35"/>
    </location>
</feature>
<sequence length="87" mass="9037">MIRHFASLLSDYFDHPILGLLLLVSAFLFAVAGVLSVVDVPGVPPIAAGWFAIYGVGAGTLGLFGYLVLYVSRGISIARDKTGPGAS</sequence>
<accession>A0ABD5Y2D8</accession>
<dbReference type="AlphaFoldDB" id="A0ABD5Y2D8"/>
<evidence type="ECO:0000256" key="1">
    <source>
        <dbReference type="SAM" id="Phobius"/>
    </source>
</evidence>
<proteinExistence type="predicted"/>
<dbReference type="GeneID" id="78821874"/>
<protein>
    <recommendedName>
        <fullName evidence="4">Solute:sodium symporter small subunit</fullName>
    </recommendedName>
</protein>
<dbReference type="EMBL" id="JBHTAS010000001">
    <property type="protein sequence ID" value="MFC7141558.1"/>
    <property type="molecule type" value="Genomic_DNA"/>
</dbReference>
<gene>
    <name evidence="2" type="ORF">ACFQMA_17180</name>
</gene>
<keyword evidence="3" id="KW-1185">Reference proteome</keyword>
<dbReference type="Proteomes" id="UP001596432">
    <property type="component" value="Unassembled WGS sequence"/>
</dbReference>
<feature type="transmembrane region" description="Helical" evidence="1">
    <location>
        <begin position="47"/>
        <end position="71"/>
    </location>
</feature>
<comment type="caution">
    <text evidence="2">The sequence shown here is derived from an EMBL/GenBank/DDBJ whole genome shotgun (WGS) entry which is preliminary data.</text>
</comment>
<reference evidence="2 3" key="1">
    <citation type="journal article" date="2019" name="Int. J. Syst. Evol. Microbiol.">
        <title>The Global Catalogue of Microorganisms (GCM) 10K type strain sequencing project: providing services to taxonomists for standard genome sequencing and annotation.</title>
        <authorList>
            <consortium name="The Broad Institute Genomics Platform"/>
            <consortium name="The Broad Institute Genome Sequencing Center for Infectious Disease"/>
            <person name="Wu L."/>
            <person name="Ma J."/>
        </authorList>
    </citation>
    <scope>NUCLEOTIDE SEQUENCE [LARGE SCALE GENOMIC DNA]</scope>
    <source>
        <strain evidence="2 3">XZYJT29</strain>
    </source>
</reference>
<keyword evidence="1" id="KW-0812">Transmembrane</keyword>
<keyword evidence="1" id="KW-1133">Transmembrane helix</keyword>
<keyword evidence="1" id="KW-0472">Membrane</keyword>
<organism evidence="2 3">
    <name type="scientific">Halosimplex aquaticum</name>
    <dbReference type="NCBI Taxonomy" id="3026162"/>
    <lineage>
        <taxon>Archaea</taxon>
        <taxon>Methanobacteriati</taxon>
        <taxon>Methanobacteriota</taxon>
        <taxon>Stenosarchaea group</taxon>
        <taxon>Halobacteria</taxon>
        <taxon>Halobacteriales</taxon>
        <taxon>Haloarculaceae</taxon>
        <taxon>Halosimplex</taxon>
    </lineage>
</organism>
<dbReference type="RefSeq" id="WP_274322639.1">
    <property type="nucleotide sequence ID" value="NZ_CP118158.1"/>
</dbReference>
<evidence type="ECO:0000313" key="3">
    <source>
        <dbReference type="Proteomes" id="UP001596432"/>
    </source>
</evidence>
<name>A0ABD5Y2D8_9EURY</name>